<evidence type="ECO:0008006" key="3">
    <source>
        <dbReference type="Google" id="ProtNLM"/>
    </source>
</evidence>
<dbReference type="RefSeq" id="WP_395810381.1">
    <property type="nucleotide sequence ID" value="NZ_CP043494.1"/>
</dbReference>
<reference evidence="1 2" key="1">
    <citation type="submission" date="2019-08" db="EMBL/GenBank/DDBJ databases">
        <title>Archangium and Cystobacter genomes.</title>
        <authorList>
            <person name="Chen I.-C.K."/>
            <person name="Wielgoss S."/>
        </authorList>
    </citation>
    <scope>NUCLEOTIDE SEQUENCE [LARGE SCALE GENOMIC DNA]</scope>
    <source>
        <strain evidence="1 2">Cbm 6</strain>
    </source>
</reference>
<gene>
    <name evidence="1" type="ORF">F0U60_46890</name>
</gene>
<sequence>MSEPFVIQVALLCAEAFEQVQAGYFLGGSLASSLQGEPRATNDIDFVVDLQPAQVEPLRQALGSDFEVDAEALRDAVMRRASWNIFHLPTVTKVDVFLLRPGAFDRSEFSRRRRVVLTSDGRGLYIKSPEDSVLRKLLWFREGGEVSSTQWRDVVQILRLAAGTLDSAYLREWAGQLGTQDLLARAMAEAG</sequence>
<dbReference type="EMBL" id="CP043494">
    <property type="protein sequence ID" value="WNG50823.1"/>
    <property type="molecule type" value="Genomic_DNA"/>
</dbReference>
<dbReference type="SUPFAM" id="SSF81301">
    <property type="entry name" value="Nucleotidyltransferase"/>
    <property type="match status" value="1"/>
</dbReference>
<proteinExistence type="predicted"/>
<evidence type="ECO:0000313" key="1">
    <source>
        <dbReference type="EMBL" id="WNG50823.1"/>
    </source>
</evidence>
<accession>A0ABY9X5Z1</accession>
<organism evidence="1 2">
    <name type="scientific">Archangium minus</name>
    <dbReference type="NCBI Taxonomy" id="83450"/>
    <lineage>
        <taxon>Bacteria</taxon>
        <taxon>Pseudomonadati</taxon>
        <taxon>Myxococcota</taxon>
        <taxon>Myxococcia</taxon>
        <taxon>Myxococcales</taxon>
        <taxon>Cystobacterineae</taxon>
        <taxon>Archangiaceae</taxon>
        <taxon>Archangium</taxon>
    </lineage>
</organism>
<keyword evidence="2" id="KW-1185">Reference proteome</keyword>
<protein>
    <recommendedName>
        <fullName evidence="3">Nucleotidyltransferase domain-containing protein</fullName>
    </recommendedName>
</protein>
<dbReference type="InterPro" id="IPR043519">
    <property type="entry name" value="NT_sf"/>
</dbReference>
<name>A0ABY9X5Z1_9BACT</name>
<evidence type="ECO:0000313" key="2">
    <source>
        <dbReference type="Proteomes" id="UP001611383"/>
    </source>
</evidence>
<dbReference type="Proteomes" id="UP001611383">
    <property type="component" value="Chromosome"/>
</dbReference>
<dbReference type="Gene3D" id="3.30.460.40">
    <property type="match status" value="1"/>
</dbReference>